<protein>
    <submittedName>
        <fullName evidence="1">Uncharacterized protein</fullName>
    </submittedName>
</protein>
<dbReference type="Proteomes" id="UP001291623">
    <property type="component" value="Unassembled WGS sequence"/>
</dbReference>
<dbReference type="AlphaFoldDB" id="A0AAE1S2J5"/>
<dbReference type="EMBL" id="JAVYJV010000009">
    <property type="protein sequence ID" value="KAK4362326.1"/>
    <property type="molecule type" value="Genomic_DNA"/>
</dbReference>
<evidence type="ECO:0000313" key="1">
    <source>
        <dbReference type="EMBL" id="KAK4362326.1"/>
    </source>
</evidence>
<name>A0AAE1S2J5_9SOLA</name>
<comment type="caution">
    <text evidence="1">The sequence shown here is derived from an EMBL/GenBank/DDBJ whole genome shotgun (WGS) entry which is preliminary data.</text>
</comment>
<keyword evidence="2" id="KW-1185">Reference proteome</keyword>
<sequence length="132" mass="14879">MAKVLSGCPNLESLKIDKFSNFNRLEISSLKLRRLIIGSNKMWSPSYASCEARQGMGAREPLDTLSECTFSLRIPHSPTANSKLMDTRRVRGSDRYRSADCIWKVKMVCERVLGHSSLGSPSENTMHTLDDR</sequence>
<evidence type="ECO:0000313" key="2">
    <source>
        <dbReference type="Proteomes" id="UP001291623"/>
    </source>
</evidence>
<accession>A0AAE1S2J5</accession>
<organism evidence="1 2">
    <name type="scientific">Anisodus tanguticus</name>
    <dbReference type="NCBI Taxonomy" id="243964"/>
    <lineage>
        <taxon>Eukaryota</taxon>
        <taxon>Viridiplantae</taxon>
        <taxon>Streptophyta</taxon>
        <taxon>Embryophyta</taxon>
        <taxon>Tracheophyta</taxon>
        <taxon>Spermatophyta</taxon>
        <taxon>Magnoliopsida</taxon>
        <taxon>eudicotyledons</taxon>
        <taxon>Gunneridae</taxon>
        <taxon>Pentapetalae</taxon>
        <taxon>asterids</taxon>
        <taxon>lamiids</taxon>
        <taxon>Solanales</taxon>
        <taxon>Solanaceae</taxon>
        <taxon>Solanoideae</taxon>
        <taxon>Hyoscyameae</taxon>
        <taxon>Anisodus</taxon>
    </lineage>
</organism>
<gene>
    <name evidence="1" type="ORF">RND71_017567</name>
</gene>
<proteinExistence type="predicted"/>
<reference evidence="1" key="1">
    <citation type="submission" date="2023-12" db="EMBL/GenBank/DDBJ databases">
        <title>Genome assembly of Anisodus tanguticus.</title>
        <authorList>
            <person name="Wang Y.-J."/>
        </authorList>
    </citation>
    <scope>NUCLEOTIDE SEQUENCE</scope>
    <source>
        <strain evidence="1">KB-2021</strain>
        <tissue evidence="1">Leaf</tissue>
    </source>
</reference>